<sequence>MPKSTMKKLGITLEDLSRSRLTIQGLDQTTQRLVGMTPLDLIVGELKASTLFYAIDARTSYNLFLGRSWLHENGVVPSTLHQCFKYIKNEEIVKVDAIMKPFTEAESYFADAKLYLDPDNMQEVLPSKILGDHSLEQVHSIAMPKENNNEMLSKATKNEAPPS</sequence>
<reference evidence="1" key="2">
    <citation type="journal article" date="2024" name="Plant">
        <title>Genomic evolution and insights into agronomic trait innovations of Sesamum species.</title>
        <authorList>
            <person name="Miao H."/>
            <person name="Wang L."/>
            <person name="Qu L."/>
            <person name="Liu H."/>
            <person name="Sun Y."/>
            <person name="Le M."/>
            <person name="Wang Q."/>
            <person name="Wei S."/>
            <person name="Zheng Y."/>
            <person name="Lin W."/>
            <person name="Duan Y."/>
            <person name="Cao H."/>
            <person name="Xiong S."/>
            <person name="Wang X."/>
            <person name="Wei L."/>
            <person name="Li C."/>
            <person name="Ma Q."/>
            <person name="Ju M."/>
            <person name="Zhao R."/>
            <person name="Li G."/>
            <person name="Mu C."/>
            <person name="Tian Q."/>
            <person name="Mei H."/>
            <person name="Zhang T."/>
            <person name="Gao T."/>
            <person name="Zhang H."/>
        </authorList>
    </citation>
    <scope>NUCLEOTIDE SEQUENCE</scope>
    <source>
        <strain evidence="1">G02</strain>
    </source>
</reference>
<protein>
    <submittedName>
        <fullName evidence="1">Uncharacterized protein</fullName>
    </submittedName>
</protein>
<reference evidence="1" key="1">
    <citation type="submission" date="2020-06" db="EMBL/GenBank/DDBJ databases">
        <authorList>
            <person name="Li T."/>
            <person name="Hu X."/>
            <person name="Zhang T."/>
            <person name="Song X."/>
            <person name="Zhang H."/>
            <person name="Dai N."/>
            <person name="Sheng W."/>
            <person name="Hou X."/>
            <person name="Wei L."/>
        </authorList>
    </citation>
    <scope>NUCLEOTIDE SEQUENCE</scope>
    <source>
        <strain evidence="1">G02</strain>
        <tissue evidence="1">Leaf</tissue>
    </source>
</reference>
<comment type="caution">
    <text evidence="1">The sequence shown here is derived from an EMBL/GenBank/DDBJ whole genome shotgun (WGS) entry which is preliminary data.</text>
</comment>
<gene>
    <name evidence="1" type="ORF">Sradi_5088500</name>
</gene>
<evidence type="ECO:0000313" key="1">
    <source>
        <dbReference type="EMBL" id="KAL0325192.1"/>
    </source>
</evidence>
<dbReference type="AlphaFoldDB" id="A0AAW2M2C9"/>
<organism evidence="1">
    <name type="scientific">Sesamum radiatum</name>
    <name type="common">Black benniseed</name>
    <dbReference type="NCBI Taxonomy" id="300843"/>
    <lineage>
        <taxon>Eukaryota</taxon>
        <taxon>Viridiplantae</taxon>
        <taxon>Streptophyta</taxon>
        <taxon>Embryophyta</taxon>
        <taxon>Tracheophyta</taxon>
        <taxon>Spermatophyta</taxon>
        <taxon>Magnoliopsida</taxon>
        <taxon>eudicotyledons</taxon>
        <taxon>Gunneridae</taxon>
        <taxon>Pentapetalae</taxon>
        <taxon>asterids</taxon>
        <taxon>lamiids</taxon>
        <taxon>Lamiales</taxon>
        <taxon>Pedaliaceae</taxon>
        <taxon>Sesamum</taxon>
    </lineage>
</organism>
<dbReference type="PANTHER" id="PTHR33240">
    <property type="entry name" value="OS08G0508500 PROTEIN"/>
    <property type="match status" value="1"/>
</dbReference>
<accession>A0AAW2M2C9</accession>
<dbReference type="Gene3D" id="2.40.70.10">
    <property type="entry name" value="Acid Proteases"/>
    <property type="match status" value="1"/>
</dbReference>
<name>A0AAW2M2C9_SESRA</name>
<dbReference type="EMBL" id="JACGWJ010000023">
    <property type="protein sequence ID" value="KAL0325192.1"/>
    <property type="molecule type" value="Genomic_DNA"/>
</dbReference>
<proteinExistence type="predicted"/>
<dbReference type="PANTHER" id="PTHR33240:SF15">
    <property type="entry name" value="GAG-PRO-LIKE PROTEIN"/>
    <property type="match status" value="1"/>
</dbReference>
<dbReference type="InterPro" id="IPR021109">
    <property type="entry name" value="Peptidase_aspartic_dom_sf"/>
</dbReference>